<evidence type="ECO:0000256" key="6">
    <source>
        <dbReference type="PIRSR" id="PIRSR602401-1"/>
    </source>
</evidence>
<dbReference type="PRINTS" id="PR00463">
    <property type="entry name" value="EP450I"/>
</dbReference>
<dbReference type="InterPro" id="IPR036396">
    <property type="entry name" value="Cyt_P450_sf"/>
</dbReference>
<dbReference type="GeneID" id="123138936"/>
<dbReference type="InterPro" id="IPR002401">
    <property type="entry name" value="Cyt_P450_E_grp-I"/>
</dbReference>
<dbReference type="Proteomes" id="UP000019116">
    <property type="component" value="Chromosome 6B"/>
</dbReference>
<dbReference type="Gene3D" id="1.10.630.10">
    <property type="entry name" value="Cytochrome P450"/>
    <property type="match status" value="1"/>
</dbReference>
<dbReference type="RefSeq" id="XP_044414719.1">
    <property type="nucleotide sequence ID" value="XM_044558784.1"/>
</dbReference>
<dbReference type="GO" id="GO:0016705">
    <property type="term" value="F:oxidoreductase activity, acting on paired donors, with incorporation or reduction of molecular oxygen"/>
    <property type="evidence" value="ECO:0007669"/>
    <property type="project" value="InterPro"/>
</dbReference>
<dbReference type="OrthoDB" id="1470350at2759"/>
<keyword evidence="7" id="KW-0503">Monooxygenase</keyword>
<keyword evidence="8" id="KW-0732">Signal</keyword>
<reference evidence="9" key="2">
    <citation type="submission" date="2018-10" db="UniProtKB">
        <authorList>
            <consortium name="EnsemblPlants"/>
        </authorList>
    </citation>
    <scope>IDENTIFICATION</scope>
</reference>
<dbReference type="OMA" id="TTMWVFR"/>
<evidence type="ECO:0000256" key="2">
    <source>
        <dbReference type="ARBA" id="ARBA00022692"/>
    </source>
</evidence>
<dbReference type="Gramene" id="TraesCS6B02G120500.1">
    <property type="protein sequence ID" value="TraesCS6B02G120500.1"/>
    <property type="gene ID" value="TraesCS6B02G120500"/>
</dbReference>
<gene>
    <name evidence="9" type="primary">LOC123138936</name>
</gene>
<evidence type="ECO:0000256" key="3">
    <source>
        <dbReference type="ARBA" id="ARBA00022723"/>
    </source>
</evidence>
<sequence>MQGLLLLVLPLVPLVVLAVIRHAGPIKTRLATVMSALAPKLPAAWRKPVFVSDCATAYRLLVRGSAGGSFSNRPPSMAPSAVLSAGRHHNITSAPHGPFWRAIRHNLTSQLFHPTRLHRYALARRNALRGLVADLREQQQQHGVVLAAESIRDAIFNVVCTMCFGDSVYPALVRAIADAQDDLVQSLPVVRVFVFSVFPVAVTRLIYRKQWNKLVSVRQKQEDMYLPLIDACRRRRRCSDEPPCYVDTLLDLEVPVKDDDHVASVGVGGSAQQQRISDAELVGLCSEFLGAGSETVAAAIQWIMANLVKRPDIQEAVRREIDDSVGAEAEEVGEEVLEKLEYLNAVVMEALRLHPTTALVFRQVMKEDDVVLDGRRIGVGTTVIFPLEALARDKTVWADPDVFKPERFLASGGGETMNLVAATGSAGKMKMMPFGAGRRICPGMGIAMLHIGYFVANLVREFVWKEAEGEHTIDLQPHTIVLVTVMKRPLRAHLLQRRRDAKNTS</sequence>
<keyword evidence="7" id="KW-0560">Oxidoreductase</keyword>
<dbReference type="Pfam" id="PF00067">
    <property type="entry name" value="p450"/>
    <property type="match status" value="1"/>
</dbReference>
<accession>A0A3B6PG10</accession>
<evidence type="ECO:0000256" key="5">
    <source>
        <dbReference type="ARBA" id="ARBA00023136"/>
    </source>
</evidence>
<organism evidence="9">
    <name type="scientific">Triticum aestivum</name>
    <name type="common">Wheat</name>
    <dbReference type="NCBI Taxonomy" id="4565"/>
    <lineage>
        <taxon>Eukaryota</taxon>
        <taxon>Viridiplantae</taxon>
        <taxon>Streptophyta</taxon>
        <taxon>Embryophyta</taxon>
        <taxon>Tracheophyta</taxon>
        <taxon>Spermatophyta</taxon>
        <taxon>Magnoliopsida</taxon>
        <taxon>Liliopsida</taxon>
        <taxon>Poales</taxon>
        <taxon>Poaceae</taxon>
        <taxon>BOP clade</taxon>
        <taxon>Pooideae</taxon>
        <taxon>Triticodae</taxon>
        <taxon>Triticeae</taxon>
        <taxon>Triticinae</taxon>
        <taxon>Triticum</taxon>
    </lineage>
</organism>
<dbReference type="STRING" id="4565.A0A3B6PG10"/>
<feature type="chain" id="PRO_5043178824" description="Cytochrome P450" evidence="8">
    <location>
        <begin position="19"/>
        <end position="505"/>
    </location>
</feature>
<dbReference type="Gramene" id="TraesWEE_scaffold_096130_01G000100.1">
    <property type="protein sequence ID" value="TraesWEE_scaffold_096130_01G000100.1"/>
    <property type="gene ID" value="TraesWEE_scaffold_096130_01G000100"/>
</dbReference>
<dbReference type="Gramene" id="TraesCS6B03G0300400.1">
    <property type="protein sequence ID" value="TraesCS6B03G0300400.1.CDS"/>
    <property type="gene ID" value="TraesCS6B03G0300400"/>
</dbReference>
<feature type="binding site" description="axial binding residue" evidence="6">
    <location>
        <position position="441"/>
    </location>
    <ligand>
        <name>heme</name>
        <dbReference type="ChEBI" id="CHEBI:30413"/>
    </ligand>
    <ligandPart>
        <name>Fe</name>
        <dbReference type="ChEBI" id="CHEBI:18248"/>
    </ligandPart>
</feature>
<proteinExistence type="inferred from homology"/>
<dbReference type="EnsemblPlants" id="TraesCS6B02G120500.1">
    <property type="protein sequence ID" value="TraesCS6B02G120500.1"/>
    <property type="gene ID" value="TraesCS6B02G120500"/>
</dbReference>
<dbReference type="SMR" id="A0A3B6PG10"/>
<evidence type="ECO:0000313" key="10">
    <source>
        <dbReference type="Proteomes" id="UP000019116"/>
    </source>
</evidence>
<keyword evidence="4" id="KW-1133">Transmembrane helix</keyword>
<dbReference type="SUPFAM" id="SSF48264">
    <property type="entry name" value="Cytochrome P450"/>
    <property type="match status" value="1"/>
</dbReference>
<dbReference type="InterPro" id="IPR001128">
    <property type="entry name" value="Cyt_P450"/>
</dbReference>
<keyword evidence="10" id="KW-1185">Reference proteome</keyword>
<evidence type="ECO:0000256" key="1">
    <source>
        <dbReference type="ARBA" id="ARBA00004167"/>
    </source>
</evidence>
<keyword evidence="5" id="KW-0472">Membrane</keyword>
<dbReference type="PANTHER" id="PTHR24298:SF823">
    <property type="entry name" value="CYTOCHROME P450 SUPERFAMILY PROTEIN-RELATED"/>
    <property type="match status" value="1"/>
</dbReference>
<evidence type="ECO:0000313" key="9">
    <source>
        <dbReference type="EnsemblPlants" id="TraesCS6B02G120500.1"/>
    </source>
</evidence>
<dbReference type="AlphaFoldDB" id="A0A3B6PG10"/>
<keyword evidence="2" id="KW-0812">Transmembrane</keyword>
<dbReference type="GO" id="GO:0005506">
    <property type="term" value="F:iron ion binding"/>
    <property type="evidence" value="ECO:0007669"/>
    <property type="project" value="InterPro"/>
</dbReference>
<dbReference type="InterPro" id="IPR051103">
    <property type="entry name" value="Plant_metabolite_P450s"/>
</dbReference>
<dbReference type="PANTHER" id="PTHR24298">
    <property type="entry name" value="FLAVONOID 3'-MONOOXYGENASE-RELATED"/>
    <property type="match status" value="1"/>
</dbReference>
<evidence type="ECO:0000256" key="4">
    <source>
        <dbReference type="ARBA" id="ARBA00022989"/>
    </source>
</evidence>
<dbReference type="PRINTS" id="PR00385">
    <property type="entry name" value="P450"/>
</dbReference>
<comment type="similarity">
    <text evidence="7">Belongs to the cytochrome P450 family.</text>
</comment>
<feature type="signal peptide" evidence="8">
    <location>
        <begin position="1"/>
        <end position="18"/>
    </location>
</feature>
<evidence type="ECO:0000256" key="7">
    <source>
        <dbReference type="RuleBase" id="RU000461"/>
    </source>
</evidence>
<name>A0A3B6PG10_WHEAT</name>
<dbReference type="GO" id="GO:0004497">
    <property type="term" value="F:monooxygenase activity"/>
    <property type="evidence" value="ECO:0007669"/>
    <property type="project" value="UniProtKB-KW"/>
</dbReference>
<dbReference type="GO" id="GO:0016020">
    <property type="term" value="C:membrane"/>
    <property type="evidence" value="ECO:0007669"/>
    <property type="project" value="UniProtKB-SubCell"/>
</dbReference>
<dbReference type="PROSITE" id="PS00086">
    <property type="entry name" value="CYTOCHROME_P450"/>
    <property type="match status" value="1"/>
</dbReference>
<dbReference type="GO" id="GO:0020037">
    <property type="term" value="F:heme binding"/>
    <property type="evidence" value="ECO:0007669"/>
    <property type="project" value="InterPro"/>
</dbReference>
<comment type="cofactor">
    <cofactor evidence="6">
        <name>heme</name>
        <dbReference type="ChEBI" id="CHEBI:30413"/>
    </cofactor>
</comment>
<keyword evidence="6 7" id="KW-0349">Heme</keyword>
<comment type="subcellular location">
    <subcellularLocation>
        <location evidence="1">Membrane</location>
        <topology evidence="1">Single-pass membrane protein</topology>
    </subcellularLocation>
</comment>
<dbReference type="InterPro" id="IPR017972">
    <property type="entry name" value="Cyt_P450_CS"/>
</dbReference>
<dbReference type="KEGG" id="taes:123138936"/>
<keyword evidence="6 7" id="KW-0408">Iron</keyword>
<protein>
    <recommendedName>
        <fullName evidence="11">Cytochrome P450</fullName>
    </recommendedName>
</protein>
<keyword evidence="3 6" id="KW-0479">Metal-binding</keyword>
<evidence type="ECO:0000256" key="8">
    <source>
        <dbReference type="SAM" id="SignalP"/>
    </source>
</evidence>
<evidence type="ECO:0008006" key="11">
    <source>
        <dbReference type="Google" id="ProtNLM"/>
    </source>
</evidence>
<reference evidence="9" key="1">
    <citation type="submission" date="2018-08" db="EMBL/GenBank/DDBJ databases">
        <authorList>
            <person name="Rossello M."/>
        </authorList>
    </citation>
    <scope>NUCLEOTIDE SEQUENCE [LARGE SCALE GENOMIC DNA]</scope>
    <source>
        <strain evidence="9">cv. Chinese Spring</strain>
    </source>
</reference>